<evidence type="ECO:0000313" key="3">
    <source>
        <dbReference type="Proteomes" id="UP000503011"/>
    </source>
</evidence>
<dbReference type="InterPro" id="IPR007061">
    <property type="entry name" value="MST-like"/>
</dbReference>
<name>A0A6F8YZY3_9ACTN</name>
<dbReference type="KEGG" id="psuu:Psuf_089650"/>
<reference evidence="2 3" key="2">
    <citation type="submission" date="2020-03" db="EMBL/GenBank/DDBJ databases">
        <authorList>
            <person name="Ichikawa N."/>
            <person name="Kimura A."/>
            <person name="Kitahashi Y."/>
            <person name="Uohara A."/>
        </authorList>
    </citation>
    <scope>NUCLEOTIDE SEQUENCE [LARGE SCALE GENOMIC DNA]</scope>
    <source>
        <strain evidence="2 3">NBRC 105367</strain>
    </source>
</reference>
<feature type="region of interest" description="Disordered" evidence="1">
    <location>
        <begin position="74"/>
        <end position="128"/>
    </location>
</feature>
<dbReference type="Pfam" id="PF04978">
    <property type="entry name" value="MST"/>
    <property type="match status" value="1"/>
</dbReference>
<dbReference type="SUPFAM" id="SSF109854">
    <property type="entry name" value="DinB/YfiT-like putative metalloenzymes"/>
    <property type="match status" value="1"/>
</dbReference>
<proteinExistence type="predicted"/>
<reference evidence="2 3" key="1">
    <citation type="submission" date="2020-03" db="EMBL/GenBank/DDBJ databases">
        <title>Whole genome shotgun sequence of Phytohabitans suffuscus NBRC 105367.</title>
        <authorList>
            <person name="Komaki H."/>
            <person name="Tamura T."/>
        </authorList>
    </citation>
    <scope>NUCLEOTIDE SEQUENCE [LARGE SCALE GENOMIC DNA]</scope>
    <source>
        <strain evidence="2 3">NBRC 105367</strain>
    </source>
</reference>
<accession>A0A6F8YZY3</accession>
<organism evidence="2 3">
    <name type="scientific">Phytohabitans suffuscus</name>
    <dbReference type="NCBI Taxonomy" id="624315"/>
    <lineage>
        <taxon>Bacteria</taxon>
        <taxon>Bacillati</taxon>
        <taxon>Actinomycetota</taxon>
        <taxon>Actinomycetes</taxon>
        <taxon>Micromonosporales</taxon>
        <taxon>Micromonosporaceae</taxon>
    </lineage>
</organism>
<dbReference type="Gene3D" id="1.20.120.450">
    <property type="entry name" value="dinb family like domain"/>
    <property type="match status" value="1"/>
</dbReference>
<dbReference type="EMBL" id="AP022871">
    <property type="protein sequence ID" value="BCB91652.1"/>
    <property type="molecule type" value="Genomic_DNA"/>
</dbReference>
<evidence type="ECO:0000256" key="1">
    <source>
        <dbReference type="SAM" id="MobiDB-lite"/>
    </source>
</evidence>
<feature type="compositionally biased region" description="Low complexity" evidence="1">
    <location>
        <begin position="98"/>
        <end position="115"/>
    </location>
</feature>
<evidence type="ECO:0008006" key="4">
    <source>
        <dbReference type="Google" id="ProtNLM"/>
    </source>
</evidence>
<dbReference type="AlphaFoldDB" id="A0A6F8YZY3"/>
<dbReference type="InterPro" id="IPR034660">
    <property type="entry name" value="DinB/YfiT-like"/>
</dbReference>
<feature type="compositionally biased region" description="Basic residues" evidence="1">
    <location>
        <begin position="116"/>
        <end position="128"/>
    </location>
</feature>
<sequence>MVIRVPFTGGEKESLQASLDRHREVVLWKVEGLDDEALRRPLTPSGTNLLGLVKHLAANEYGWFCETFGREVEPLPFDADDPEADLRVEPGRAPPTCSPSTRGRGPRPTGRSPRSGWRRRARPGSARR</sequence>
<protein>
    <recommendedName>
        <fullName evidence="4">DinB-like domain-containing protein</fullName>
    </recommendedName>
</protein>
<dbReference type="Proteomes" id="UP000503011">
    <property type="component" value="Chromosome"/>
</dbReference>
<keyword evidence="3" id="KW-1185">Reference proteome</keyword>
<gene>
    <name evidence="2" type="ORF">Psuf_089650</name>
</gene>
<evidence type="ECO:0000313" key="2">
    <source>
        <dbReference type="EMBL" id="BCB91652.1"/>
    </source>
</evidence>